<accession>A0A9E7HTV4</accession>
<evidence type="ECO:0000313" key="2">
    <source>
        <dbReference type="EMBL" id="URE40451.1"/>
    </source>
</evidence>
<name>A0A9E7HTV4_9LILI</name>
<evidence type="ECO:0000313" key="3">
    <source>
        <dbReference type="Proteomes" id="UP001055439"/>
    </source>
</evidence>
<dbReference type="EMBL" id="CP097510">
    <property type="protein sequence ID" value="URE40454.1"/>
    <property type="molecule type" value="Genomic_DNA"/>
</dbReference>
<reference evidence="2" key="1">
    <citation type="submission" date="2022-05" db="EMBL/GenBank/DDBJ databases">
        <title>The Musa troglodytarum L. genome provides insights into the mechanism of non-climacteric behaviour and enrichment of carotenoids.</title>
        <authorList>
            <person name="Wang J."/>
        </authorList>
    </citation>
    <scope>NUCLEOTIDE SEQUENCE</scope>
    <source>
        <tissue evidence="2">Leaf</tissue>
    </source>
</reference>
<dbReference type="EMBL" id="CP097510">
    <property type="protein sequence ID" value="URE40455.1"/>
    <property type="molecule type" value="Genomic_DNA"/>
</dbReference>
<gene>
    <name evidence="2" type="ORF">MUK42_06045</name>
</gene>
<proteinExistence type="predicted"/>
<protein>
    <submittedName>
        <fullName evidence="2">Uncharacterized protein</fullName>
    </submittedName>
</protein>
<feature type="compositionally biased region" description="Basic and acidic residues" evidence="1">
    <location>
        <begin position="96"/>
        <end position="105"/>
    </location>
</feature>
<dbReference type="AlphaFoldDB" id="A0A9E7HTV4"/>
<evidence type="ECO:0000256" key="1">
    <source>
        <dbReference type="SAM" id="MobiDB-lite"/>
    </source>
</evidence>
<feature type="region of interest" description="Disordered" evidence="1">
    <location>
        <begin position="87"/>
        <end position="114"/>
    </location>
</feature>
<dbReference type="EMBL" id="CP097510">
    <property type="protein sequence ID" value="URE40453.1"/>
    <property type="molecule type" value="Genomic_DNA"/>
</dbReference>
<sequence length="131" mass="14334">MNDVGCPQDAVVVPLPQFSASAHVSPSLLAVPPPPRNHFSSRLLLTNIDRRRLIVELSRRRQVVQGVEIGNRRCGSPVLPRTEGLARTLETSLEPPRSDVTRRDAPPMAASRSVSHPLPFLDCDSVGFLNP</sequence>
<dbReference type="Proteomes" id="UP001055439">
    <property type="component" value="Chromosome 8"/>
</dbReference>
<organism evidence="2 3">
    <name type="scientific">Musa troglodytarum</name>
    <name type="common">fe'i banana</name>
    <dbReference type="NCBI Taxonomy" id="320322"/>
    <lineage>
        <taxon>Eukaryota</taxon>
        <taxon>Viridiplantae</taxon>
        <taxon>Streptophyta</taxon>
        <taxon>Embryophyta</taxon>
        <taxon>Tracheophyta</taxon>
        <taxon>Spermatophyta</taxon>
        <taxon>Magnoliopsida</taxon>
        <taxon>Liliopsida</taxon>
        <taxon>Zingiberales</taxon>
        <taxon>Musaceae</taxon>
        <taxon>Musa</taxon>
    </lineage>
</organism>
<keyword evidence="3" id="KW-1185">Reference proteome</keyword>
<dbReference type="EMBL" id="CP097510">
    <property type="protein sequence ID" value="URE40451.1"/>
    <property type="molecule type" value="Genomic_DNA"/>
</dbReference>